<feature type="domain" description="Glycogen debranching enzyme C-terminal" evidence="1">
    <location>
        <begin position="3"/>
        <end position="170"/>
    </location>
</feature>
<gene>
    <name evidence="2" type="ORF">ENN90_07065</name>
</gene>
<dbReference type="EMBL" id="DSDK01000387">
    <property type="protein sequence ID" value="HDR51367.1"/>
    <property type="molecule type" value="Genomic_DNA"/>
</dbReference>
<dbReference type="Pfam" id="PF06202">
    <property type="entry name" value="GDE_C"/>
    <property type="match status" value="1"/>
</dbReference>
<dbReference type="Proteomes" id="UP000886047">
    <property type="component" value="Unassembled WGS sequence"/>
</dbReference>
<dbReference type="GO" id="GO:0004135">
    <property type="term" value="F:amylo-alpha-1,6-glucosidase activity"/>
    <property type="evidence" value="ECO:0007669"/>
    <property type="project" value="InterPro"/>
</dbReference>
<dbReference type="PANTHER" id="PTHR10569">
    <property type="entry name" value="GLYCOGEN DEBRANCHING ENZYME"/>
    <property type="match status" value="1"/>
</dbReference>
<dbReference type="InterPro" id="IPR012341">
    <property type="entry name" value="6hp_glycosidase-like_sf"/>
</dbReference>
<evidence type="ECO:0000259" key="1">
    <source>
        <dbReference type="Pfam" id="PF06202"/>
    </source>
</evidence>
<sequence>MPQKVADAFLHTFWNRGHDHLADVVKDGVPDWAVRPNMVIAVALDHSPLTKEQKKMVLSVTKRKLLTKRGLRTLSPDHLRYKGLVEGGPAQRDVAIHQGAAWPWLMQFFIKAYLEIHGSGGLPFAKQLLEVFEEAMTEHCVGTLSEVYNGDPPHKGKGAISQAWNVAGIYYALHVIQGYKHK</sequence>
<dbReference type="InterPro" id="IPR032790">
    <property type="entry name" value="GDE_C"/>
</dbReference>
<proteinExistence type="predicted"/>
<dbReference type="SUPFAM" id="SSF48208">
    <property type="entry name" value="Six-hairpin glycosidases"/>
    <property type="match status" value="1"/>
</dbReference>
<accession>A0A831PLK8</accession>
<dbReference type="AlphaFoldDB" id="A0A831PLK8"/>
<dbReference type="Gene3D" id="1.50.10.10">
    <property type="match status" value="1"/>
</dbReference>
<dbReference type="InterPro" id="IPR010401">
    <property type="entry name" value="AGL/Gdb1"/>
</dbReference>
<dbReference type="GO" id="GO:0004134">
    <property type="term" value="F:4-alpha-glucanotransferase activity"/>
    <property type="evidence" value="ECO:0007669"/>
    <property type="project" value="InterPro"/>
</dbReference>
<reference evidence="2" key="1">
    <citation type="journal article" date="2020" name="mSystems">
        <title>Genome- and Community-Level Interaction Insights into Carbon Utilization and Element Cycling Functions of Hydrothermarchaeota in Hydrothermal Sediment.</title>
        <authorList>
            <person name="Zhou Z."/>
            <person name="Liu Y."/>
            <person name="Xu W."/>
            <person name="Pan J."/>
            <person name="Luo Z.H."/>
            <person name="Li M."/>
        </authorList>
    </citation>
    <scope>NUCLEOTIDE SEQUENCE [LARGE SCALE GENOMIC DNA]</scope>
    <source>
        <strain evidence="2">SpSt-1217</strain>
    </source>
</reference>
<dbReference type="PANTHER" id="PTHR10569:SF2">
    <property type="entry name" value="GLYCOGEN DEBRANCHING ENZYME"/>
    <property type="match status" value="1"/>
</dbReference>
<protein>
    <recommendedName>
        <fullName evidence="1">Glycogen debranching enzyme C-terminal domain-containing protein</fullName>
    </recommendedName>
</protein>
<comment type="caution">
    <text evidence="2">The sequence shown here is derived from an EMBL/GenBank/DDBJ whole genome shotgun (WGS) entry which is preliminary data.</text>
</comment>
<organism evidence="2">
    <name type="scientific">Mariniphaga anaerophila</name>
    <dbReference type="NCBI Taxonomy" id="1484053"/>
    <lineage>
        <taxon>Bacteria</taxon>
        <taxon>Pseudomonadati</taxon>
        <taxon>Bacteroidota</taxon>
        <taxon>Bacteroidia</taxon>
        <taxon>Marinilabiliales</taxon>
        <taxon>Prolixibacteraceae</taxon>
        <taxon>Mariniphaga</taxon>
    </lineage>
</organism>
<evidence type="ECO:0000313" key="2">
    <source>
        <dbReference type="EMBL" id="HDR51367.1"/>
    </source>
</evidence>
<name>A0A831PLK8_9BACT</name>
<dbReference type="InterPro" id="IPR008928">
    <property type="entry name" value="6-hairpin_glycosidase_sf"/>
</dbReference>
<dbReference type="GO" id="GO:0005980">
    <property type="term" value="P:glycogen catabolic process"/>
    <property type="evidence" value="ECO:0007669"/>
    <property type="project" value="InterPro"/>
</dbReference>